<accession>A0A387BP11</accession>
<name>A0A387BP11_9MICO</name>
<protein>
    <recommendedName>
        <fullName evidence="2">Putative amidase domain-containing protein</fullName>
    </recommendedName>
</protein>
<dbReference type="InterPro" id="IPR024301">
    <property type="entry name" value="Amidase_6"/>
</dbReference>
<dbReference type="PANTHER" id="PTHR40032:SF1">
    <property type="entry name" value="EXPORTED PROTEIN"/>
    <property type="match status" value="1"/>
</dbReference>
<dbReference type="OrthoDB" id="4981342at2"/>
<feature type="transmembrane region" description="Helical" evidence="1">
    <location>
        <begin position="29"/>
        <end position="50"/>
    </location>
</feature>
<keyword evidence="4" id="KW-1185">Reference proteome</keyword>
<dbReference type="Proteomes" id="UP000275069">
    <property type="component" value="Chromosome"/>
</dbReference>
<dbReference type="EMBL" id="CP032624">
    <property type="protein sequence ID" value="AYG04212.1"/>
    <property type="molecule type" value="Genomic_DNA"/>
</dbReference>
<sequence length="256" mass="28023">MSRVMRDLHGFSESAVYRFPVRLTLRGQLVGVMLILAVLAVGGWAIGRLFTPGASEVSLRAAESPIFEARPTPSLTAAAVPLNAPLSAAQQRQVDYALTYWKTYNSAAYGDDNPNGGDCANFVSQTLLQRGWTMNSKWFNHGPNAMSSAWAFVPSMYTYLRANASELGLVELGESDRSKYAVGDVVMFWWKNASGGYSAAPDHVQVIDRITTAGGQASISMASHNIDYDFRDLDDEVTTEHPGAKYVVFHLTRDTN</sequence>
<evidence type="ECO:0000313" key="4">
    <source>
        <dbReference type="Proteomes" id="UP000275069"/>
    </source>
</evidence>
<keyword evidence="1" id="KW-0812">Transmembrane</keyword>
<reference evidence="3 4" key="1">
    <citation type="submission" date="2018-09" db="EMBL/GenBank/DDBJ databases">
        <title>Genome sequencing of strain 2DFW10M-5.</title>
        <authorList>
            <person name="Heo J."/>
            <person name="Kim S.-J."/>
            <person name="Kwon S.-W."/>
        </authorList>
    </citation>
    <scope>NUCLEOTIDE SEQUENCE [LARGE SCALE GENOMIC DNA]</scope>
    <source>
        <strain evidence="3 4">2DFW10M-5</strain>
    </source>
</reference>
<feature type="domain" description="Putative amidase" evidence="2">
    <location>
        <begin position="90"/>
        <end position="245"/>
    </location>
</feature>
<organism evidence="3 4">
    <name type="scientific">Gryllotalpicola protaetiae</name>
    <dbReference type="NCBI Taxonomy" id="2419771"/>
    <lineage>
        <taxon>Bacteria</taxon>
        <taxon>Bacillati</taxon>
        <taxon>Actinomycetota</taxon>
        <taxon>Actinomycetes</taxon>
        <taxon>Micrococcales</taxon>
        <taxon>Microbacteriaceae</taxon>
        <taxon>Gryllotalpicola</taxon>
    </lineage>
</organism>
<gene>
    <name evidence="3" type="ORF">D7I44_12170</name>
</gene>
<keyword evidence="1" id="KW-1133">Transmembrane helix</keyword>
<dbReference type="KEGG" id="gry:D7I44_12170"/>
<evidence type="ECO:0000256" key="1">
    <source>
        <dbReference type="SAM" id="Phobius"/>
    </source>
</evidence>
<evidence type="ECO:0000313" key="3">
    <source>
        <dbReference type="EMBL" id="AYG04212.1"/>
    </source>
</evidence>
<dbReference type="AlphaFoldDB" id="A0A387BP11"/>
<dbReference type="PANTHER" id="PTHR40032">
    <property type="entry name" value="EXPORTED PROTEIN-RELATED"/>
    <property type="match status" value="1"/>
</dbReference>
<dbReference type="Pfam" id="PF12671">
    <property type="entry name" value="Amidase_6"/>
    <property type="match status" value="1"/>
</dbReference>
<evidence type="ECO:0000259" key="2">
    <source>
        <dbReference type="Pfam" id="PF12671"/>
    </source>
</evidence>
<keyword evidence="1" id="KW-0472">Membrane</keyword>
<proteinExistence type="predicted"/>